<gene>
    <name evidence="1" type="ORF">GCM10017557_33730</name>
</gene>
<keyword evidence="2" id="KW-1185">Reference proteome</keyword>
<name>A0A7G1P3V3_9ACTN</name>
<sequence>MMVDQVGKEGWFFLTCGCEVFVVRDWRLHTQSPNTVECPESQHLHAAYAEVALNKSVWHALPERRAIYEHYGVPHDVISAYERQARRWPVPALEEPELVDRIGDASGWYNLRCGCRMWVQYPGCWIHMVDARKSCAEMSRLRHAYLSRVPHGSPPRPEALTFYLAMLHHVGAPDAKIRTIDDLAGIGQQTREYQRATAAIDGRRDAAAEDAKNATGRQH</sequence>
<dbReference type="EMBL" id="AP023440">
    <property type="protein sequence ID" value="BCL28514.1"/>
    <property type="molecule type" value="Genomic_DNA"/>
</dbReference>
<dbReference type="RefSeq" id="WP_190850783.1">
    <property type="nucleotide sequence ID" value="NZ_AP023440.1"/>
</dbReference>
<evidence type="ECO:0000313" key="1">
    <source>
        <dbReference type="EMBL" id="BCL28514.1"/>
    </source>
</evidence>
<evidence type="ECO:0000313" key="2">
    <source>
        <dbReference type="Proteomes" id="UP000516444"/>
    </source>
</evidence>
<dbReference type="AlphaFoldDB" id="A0A7G1P3V3"/>
<accession>A0A7G1P3V3</accession>
<protein>
    <submittedName>
        <fullName evidence="1">Uncharacterized protein</fullName>
    </submittedName>
</protein>
<reference evidence="1 2" key="1">
    <citation type="journal article" date="2014" name="Int. J. Syst. Evol. Microbiol.">
        <title>Complete genome sequence of Corynebacterium casei LMG S-19264T (=DSM 44701T), isolated from a smear-ripened cheese.</title>
        <authorList>
            <consortium name="US DOE Joint Genome Institute (JGI-PGF)"/>
            <person name="Walter F."/>
            <person name="Albersmeier A."/>
            <person name="Kalinowski J."/>
            <person name="Ruckert C."/>
        </authorList>
    </citation>
    <scope>NUCLEOTIDE SEQUENCE [LARGE SCALE GENOMIC DNA]</scope>
    <source>
        <strain evidence="1 2">JCM 4677</strain>
    </source>
</reference>
<organism evidence="1 2">
    <name type="scientific">Streptomyces aurantiacus</name>
    <dbReference type="NCBI Taxonomy" id="47760"/>
    <lineage>
        <taxon>Bacteria</taxon>
        <taxon>Bacillati</taxon>
        <taxon>Actinomycetota</taxon>
        <taxon>Actinomycetes</taxon>
        <taxon>Kitasatosporales</taxon>
        <taxon>Streptomycetaceae</taxon>
        <taxon>Streptomyces</taxon>
        <taxon>Streptomyces aurantiacus group</taxon>
    </lineage>
</organism>
<dbReference type="KEGG" id="sgm:GCM10017557_33730"/>
<proteinExistence type="predicted"/>
<dbReference type="Proteomes" id="UP000516444">
    <property type="component" value="Chromosome"/>
</dbReference>